<reference evidence="6 7" key="1">
    <citation type="journal article" date="2020" name="mSystems">
        <title>Defining Genomic and Predicted Metabolic Features of the Acetobacterium Genus.</title>
        <authorList>
            <person name="Ross D.E."/>
            <person name="Marshall C.W."/>
            <person name="Gulliver D."/>
            <person name="May H.D."/>
            <person name="Norman R.S."/>
        </authorList>
    </citation>
    <scope>NUCLEOTIDE SEQUENCE [LARGE SCALE GENOMIC DNA]</scope>
    <source>
        <strain evidence="6 7">DSM 9173</strain>
    </source>
</reference>
<evidence type="ECO:0000313" key="6">
    <source>
        <dbReference type="EMBL" id="MBC3797218.1"/>
    </source>
</evidence>
<comment type="caution">
    <text evidence="6">The sequence shown here is derived from an EMBL/GenBank/DDBJ whole genome shotgun (WGS) entry which is preliminary data.</text>
</comment>
<proteinExistence type="predicted"/>
<dbReference type="PROSITE" id="PS50977">
    <property type="entry name" value="HTH_TETR_2"/>
    <property type="match status" value="1"/>
</dbReference>
<dbReference type="InterPro" id="IPR001647">
    <property type="entry name" value="HTH_TetR"/>
</dbReference>
<dbReference type="SUPFAM" id="SSF46689">
    <property type="entry name" value="Homeodomain-like"/>
    <property type="match status" value="1"/>
</dbReference>
<keyword evidence="1" id="KW-0805">Transcription regulation</keyword>
<dbReference type="Gene3D" id="1.10.357.10">
    <property type="entry name" value="Tetracycline Repressor, domain 2"/>
    <property type="match status" value="1"/>
</dbReference>
<dbReference type="Proteomes" id="UP000653358">
    <property type="component" value="Unassembled WGS sequence"/>
</dbReference>
<dbReference type="Pfam" id="PF00440">
    <property type="entry name" value="TetR_N"/>
    <property type="match status" value="1"/>
</dbReference>
<dbReference type="Gene3D" id="1.10.10.60">
    <property type="entry name" value="Homeodomain-like"/>
    <property type="match status" value="1"/>
</dbReference>
<feature type="domain" description="HTH tetR-type" evidence="5">
    <location>
        <begin position="23"/>
        <end position="83"/>
    </location>
</feature>
<dbReference type="InterPro" id="IPR023772">
    <property type="entry name" value="DNA-bd_HTH_TetR-type_CS"/>
</dbReference>
<sequence>MLNGNFNIFKRITMETTNNKRMRYTKEIMLEHAMIIINETGYDNVTVDQICEELGVTKGSFYHHFKSKSDLIFQQYKLLEGQISDYYTQRINLPATEQLRAMFDWYVACFSEKNINETGIIIQFSLEKKWKNFAITNTFQKGIMTNIIRRGIVEKVFRKSLNPVEISNFIFTNLFGILVQWVGQSGRYKFDENFNHFYYVYLLPLLGINAKESADAVEV</sequence>
<dbReference type="PANTHER" id="PTHR47506:SF1">
    <property type="entry name" value="HTH-TYPE TRANSCRIPTIONAL REGULATOR YJDC"/>
    <property type="match status" value="1"/>
</dbReference>
<dbReference type="PANTHER" id="PTHR47506">
    <property type="entry name" value="TRANSCRIPTIONAL REGULATORY PROTEIN"/>
    <property type="match status" value="1"/>
</dbReference>
<keyword evidence="3" id="KW-0804">Transcription</keyword>
<keyword evidence="2 4" id="KW-0238">DNA-binding</keyword>
<dbReference type="PROSITE" id="PS01081">
    <property type="entry name" value="HTH_TETR_1"/>
    <property type="match status" value="1"/>
</dbReference>
<dbReference type="InterPro" id="IPR036271">
    <property type="entry name" value="Tet_transcr_reg_TetR-rel_C_sf"/>
</dbReference>
<dbReference type="EMBL" id="WJBB01000009">
    <property type="protein sequence ID" value="MBC3797218.1"/>
    <property type="molecule type" value="Genomic_DNA"/>
</dbReference>
<dbReference type="SUPFAM" id="SSF48498">
    <property type="entry name" value="Tetracyclin repressor-like, C-terminal domain"/>
    <property type="match status" value="1"/>
</dbReference>
<evidence type="ECO:0000259" key="5">
    <source>
        <dbReference type="PROSITE" id="PS50977"/>
    </source>
</evidence>
<name>A0ABR6WLS3_9FIRM</name>
<evidence type="ECO:0000256" key="1">
    <source>
        <dbReference type="ARBA" id="ARBA00023015"/>
    </source>
</evidence>
<evidence type="ECO:0000256" key="4">
    <source>
        <dbReference type="PROSITE-ProRule" id="PRU00335"/>
    </source>
</evidence>
<organism evidence="6 7">
    <name type="scientific">Acetobacterium tundrae</name>
    <dbReference type="NCBI Taxonomy" id="132932"/>
    <lineage>
        <taxon>Bacteria</taxon>
        <taxon>Bacillati</taxon>
        <taxon>Bacillota</taxon>
        <taxon>Clostridia</taxon>
        <taxon>Eubacteriales</taxon>
        <taxon>Eubacteriaceae</taxon>
        <taxon>Acetobacterium</taxon>
    </lineage>
</organism>
<dbReference type="InterPro" id="IPR009057">
    <property type="entry name" value="Homeodomain-like_sf"/>
</dbReference>
<protein>
    <submittedName>
        <fullName evidence="6">TetR family transcriptional regulator</fullName>
    </submittedName>
</protein>
<dbReference type="PRINTS" id="PR00455">
    <property type="entry name" value="HTHTETR"/>
</dbReference>
<evidence type="ECO:0000256" key="3">
    <source>
        <dbReference type="ARBA" id="ARBA00023163"/>
    </source>
</evidence>
<keyword evidence="7" id="KW-1185">Reference proteome</keyword>
<feature type="DNA-binding region" description="H-T-H motif" evidence="4">
    <location>
        <begin position="46"/>
        <end position="65"/>
    </location>
</feature>
<gene>
    <name evidence="6" type="ORF">GH807_09175</name>
</gene>
<accession>A0ABR6WLS3</accession>
<evidence type="ECO:0000313" key="7">
    <source>
        <dbReference type="Proteomes" id="UP000653358"/>
    </source>
</evidence>
<evidence type="ECO:0000256" key="2">
    <source>
        <dbReference type="ARBA" id="ARBA00023125"/>
    </source>
</evidence>